<evidence type="ECO:0000313" key="9">
    <source>
        <dbReference type="EMBL" id="MTT31758.1"/>
    </source>
</evidence>
<dbReference type="EMBL" id="WNHB01000008">
    <property type="protein sequence ID" value="MTT31758.1"/>
    <property type="molecule type" value="Genomic_DNA"/>
</dbReference>
<evidence type="ECO:0000313" key="10">
    <source>
        <dbReference type="Proteomes" id="UP000440978"/>
    </source>
</evidence>
<keyword evidence="7 8" id="KW-0472">Membrane</keyword>
<evidence type="ECO:0000256" key="3">
    <source>
        <dbReference type="ARBA" id="ARBA00022475"/>
    </source>
</evidence>
<organism evidence="9 10">
    <name type="scientific">Terrilactibacillus tamarindi</name>
    <dbReference type="NCBI Taxonomy" id="2599694"/>
    <lineage>
        <taxon>Bacteria</taxon>
        <taxon>Bacillati</taxon>
        <taxon>Bacillota</taxon>
        <taxon>Bacilli</taxon>
        <taxon>Bacillales</taxon>
        <taxon>Bacillaceae</taxon>
        <taxon>Terrilactibacillus</taxon>
    </lineage>
</organism>
<dbReference type="GO" id="GO:0008360">
    <property type="term" value="P:regulation of cell shape"/>
    <property type="evidence" value="ECO:0007669"/>
    <property type="project" value="UniProtKB-KW"/>
</dbReference>
<evidence type="ECO:0000256" key="6">
    <source>
        <dbReference type="ARBA" id="ARBA00022989"/>
    </source>
</evidence>
<proteinExistence type="inferred from homology"/>
<evidence type="ECO:0000256" key="5">
    <source>
        <dbReference type="ARBA" id="ARBA00022960"/>
    </source>
</evidence>
<evidence type="ECO:0000256" key="1">
    <source>
        <dbReference type="ARBA" id="ARBA00004651"/>
    </source>
</evidence>
<dbReference type="AlphaFoldDB" id="A0A6N8CQ19"/>
<dbReference type="RefSeq" id="WP_155218085.1">
    <property type="nucleotide sequence ID" value="NZ_WNHB01000008.1"/>
</dbReference>
<dbReference type="Proteomes" id="UP000440978">
    <property type="component" value="Unassembled WGS sequence"/>
</dbReference>
<comment type="similarity">
    <text evidence="2">Belongs to the MreD family.</text>
</comment>
<dbReference type="Pfam" id="PF04093">
    <property type="entry name" value="MreD"/>
    <property type="match status" value="1"/>
</dbReference>
<feature type="transmembrane region" description="Helical" evidence="8">
    <location>
        <begin position="32"/>
        <end position="51"/>
    </location>
</feature>
<name>A0A6N8CQ19_9BACI</name>
<gene>
    <name evidence="9" type="primary">mreD</name>
    <name evidence="9" type="ORF">GMB86_06990</name>
</gene>
<feature type="transmembrane region" description="Helical" evidence="8">
    <location>
        <begin position="58"/>
        <end position="89"/>
    </location>
</feature>
<evidence type="ECO:0000256" key="4">
    <source>
        <dbReference type="ARBA" id="ARBA00022692"/>
    </source>
</evidence>
<evidence type="ECO:0000256" key="8">
    <source>
        <dbReference type="SAM" id="Phobius"/>
    </source>
</evidence>
<sequence length="170" mass="19941">MKHLKLFFVLFLLLIIEGSVMPVFLPDFQWKPIQMVPTFVFIFILFMSFFLSRNLSLLYGIIFGFLTDVVYTSILGVYAFCIGLTAYLFSYLARLFHLNLFIVLILTLLGISVFQFEVYMIYSLIGVTNQSLTEFFKWRLPATLLLNGVFIILFYYPFRRLLLKIDKSSD</sequence>
<comment type="caution">
    <text evidence="9">The sequence shown here is derived from an EMBL/GenBank/DDBJ whole genome shotgun (WGS) entry which is preliminary data.</text>
</comment>
<evidence type="ECO:0000256" key="2">
    <source>
        <dbReference type="ARBA" id="ARBA00007776"/>
    </source>
</evidence>
<dbReference type="InterPro" id="IPR007227">
    <property type="entry name" value="Cell_shape_determining_MreD"/>
</dbReference>
<dbReference type="OrthoDB" id="1653857at2"/>
<accession>A0A6N8CQ19</accession>
<dbReference type="NCBIfam" id="TIGR03426">
    <property type="entry name" value="shape_MreD"/>
    <property type="match status" value="1"/>
</dbReference>
<comment type="subcellular location">
    <subcellularLocation>
        <location evidence="1">Cell membrane</location>
        <topology evidence="1">Multi-pass membrane protein</topology>
    </subcellularLocation>
</comment>
<keyword evidence="6 8" id="KW-1133">Transmembrane helix</keyword>
<dbReference type="GO" id="GO:0005886">
    <property type="term" value="C:plasma membrane"/>
    <property type="evidence" value="ECO:0007669"/>
    <property type="project" value="UniProtKB-SubCell"/>
</dbReference>
<feature type="transmembrane region" description="Helical" evidence="8">
    <location>
        <begin position="140"/>
        <end position="158"/>
    </location>
</feature>
<keyword evidence="4 8" id="KW-0812">Transmembrane</keyword>
<keyword evidence="10" id="KW-1185">Reference proteome</keyword>
<keyword evidence="3" id="KW-1003">Cell membrane</keyword>
<keyword evidence="5" id="KW-0133">Cell shape</keyword>
<evidence type="ECO:0000256" key="7">
    <source>
        <dbReference type="ARBA" id="ARBA00023136"/>
    </source>
</evidence>
<feature type="transmembrane region" description="Helical" evidence="8">
    <location>
        <begin position="95"/>
        <end position="119"/>
    </location>
</feature>
<protein>
    <submittedName>
        <fullName evidence="9">Rod shape-determining protein MreD</fullName>
    </submittedName>
</protein>
<reference evidence="9 10" key="1">
    <citation type="submission" date="2019-11" db="EMBL/GenBank/DDBJ databases">
        <title>Terrilactibacillus tamarindus sp. nov. BCM23-1 isolated from bark of Tamarindus indica.</title>
        <authorList>
            <person name="Kingkaew E."/>
            <person name="Tanasupawat S."/>
        </authorList>
    </citation>
    <scope>NUCLEOTIDE SEQUENCE [LARGE SCALE GENOMIC DNA]</scope>
    <source>
        <strain evidence="9 10">BCM23-1</strain>
    </source>
</reference>